<feature type="compositionally biased region" description="Basic and acidic residues" evidence="1">
    <location>
        <begin position="1"/>
        <end position="11"/>
    </location>
</feature>
<dbReference type="PATRIC" id="fig|178606.4.peg.304"/>
<proteinExistence type="predicted"/>
<dbReference type="EMBL" id="JPGK01000001">
    <property type="protein sequence ID" value="KGA95086.1"/>
    <property type="molecule type" value="Genomic_DNA"/>
</dbReference>
<evidence type="ECO:0000313" key="2">
    <source>
        <dbReference type="EMBL" id="KGA95086.1"/>
    </source>
</evidence>
<accession>A0A094YPD3</accession>
<organism evidence="2 3">
    <name type="scientific">Leptospirillum ferriphilum</name>
    <dbReference type="NCBI Taxonomy" id="178606"/>
    <lineage>
        <taxon>Bacteria</taxon>
        <taxon>Pseudomonadati</taxon>
        <taxon>Nitrospirota</taxon>
        <taxon>Nitrospiria</taxon>
        <taxon>Nitrospirales</taxon>
        <taxon>Nitrospiraceae</taxon>
        <taxon>Leptospirillum</taxon>
    </lineage>
</organism>
<dbReference type="AlphaFoldDB" id="A0A094YPD3"/>
<reference evidence="2 3" key="1">
    <citation type="submission" date="2014-06" db="EMBL/GenBank/DDBJ databases">
        <title>Draft genome sequence of iron oxidizing acidophile Leptospirillum ferriphilum DSM14647.</title>
        <authorList>
            <person name="Cardenas J.P."/>
            <person name="Lazcano M."/>
            <person name="Ossandon F.J."/>
            <person name="Corbett M."/>
            <person name="Holmes D.S."/>
            <person name="Watkin E."/>
        </authorList>
    </citation>
    <scope>NUCLEOTIDE SEQUENCE [LARGE SCALE GENOMIC DNA]</scope>
    <source>
        <strain evidence="2 3">DSM 14647</strain>
    </source>
</reference>
<evidence type="ECO:0000256" key="1">
    <source>
        <dbReference type="SAM" id="MobiDB-lite"/>
    </source>
</evidence>
<gene>
    <name evidence="2" type="ORF">LptCag_2520</name>
</gene>
<name>A0A094YPD3_9BACT</name>
<dbReference type="Proteomes" id="UP000029452">
    <property type="component" value="Unassembled WGS sequence"/>
</dbReference>
<feature type="region of interest" description="Disordered" evidence="1">
    <location>
        <begin position="1"/>
        <end position="60"/>
    </location>
</feature>
<comment type="caution">
    <text evidence="2">The sequence shown here is derived from an EMBL/GenBank/DDBJ whole genome shotgun (WGS) entry which is preliminary data.</text>
</comment>
<sequence length="88" mass="10041">MNRIHEDERIGKTFPTPSVTEKGPGPKKVRTLFSRKSTRKNPRYSDAGSPFLPDVRMENRPDIPPPVVLRFSEDFPQLTHLPEKGFAP</sequence>
<protein>
    <submittedName>
        <fullName evidence="2">Uncharacterized protein</fullName>
    </submittedName>
</protein>
<evidence type="ECO:0000313" key="3">
    <source>
        <dbReference type="Proteomes" id="UP000029452"/>
    </source>
</evidence>